<keyword evidence="2" id="KW-0964">Secreted</keyword>
<comment type="subcellular location">
    <subcellularLocation>
        <location evidence="1">Secreted</location>
        <location evidence="1">Extracellular space</location>
        <location evidence="1">Extracellular matrix</location>
    </subcellularLocation>
</comment>
<dbReference type="CDD" id="cd03590">
    <property type="entry name" value="CLECT_DC-SIGN_like"/>
    <property type="match status" value="1"/>
</dbReference>
<dbReference type="Pfam" id="PF00059">
    <property type="entry name" value="Lectin_C"/>
    <property type="match status" value="1"/>
</dbReference>
<dbReference type="PROSITE" id="PS00615">
    <property type="entry name" value="C_TYPE_LECTIN_1"/>
    <property type="match status" value="1"/>
</dbReference>
<dbReference type="SMART" id="SM00034">
    <property type="entry name" value="CLECT"/>
    <property type="match status" value="1"/>
</dbReference>
<gene>
    <name evidence="7" type="primary">LOC136996423</name>
</gene>
<dbReference type="InterPro" id="IPR018378">
    <property type="entry name" value="C-type_lectin_CS"/>
</dbReference>
<name>A0ABM4G8C8_9AVES</name>
<dbReference type="Gene3D" id="3.10.100.10">
    <property type="entry name" value="Mannose-Binding Protein A, subunit A"/>
    <property type="match status" value="1"/>
</dbReference>
<dbReference type="RefSeq" id="XP_067173446.1">
    <property type="nucleotide sequence ID" value="XM_067317345.1"/>
</dbReference>
<keyword evidence="3" id="KW-0430">Lectin</keyword>
<dbReference type="Proteomes" id="UP001652627">
    <property type="component" value="Unplaced"/>
</dbReference>
<keyword evidence="4" id="KW-1015">Disulfide bond</keyword>
<dbReference type="GeneID" id="136996423"/>
<keyword evidence="2" id="KW-0272">Extracellular matrix</keyword>
<evidence type="ECO:0000256" key="2">
    <source>
        <dbReference type="ARBA" id="ARBA00022530"/>
    </source>
</evidence>
<dbReference type="InterPro" id="IPR033989">
    <property type="entry name" value="CD209-like_CTLD"/>
</dbReference>
<sequence>MAAARTQQQQLQQDLASLRDSLAELLRPCPRGWAAFGGSCYFFSATGRRWREAEGFCAARGAHLLIVDSAAEQDFVVRTAPQPRGYWLGLSDREKEGSWRWQDGTPLGLSFWSSGEPNGGREENCGTLLPDGRWNDLACDRPDYWVCERPAGP</sequence>
<dbReference type="InterPro" id="IPR050111">
    <property type="entry name" value="C-type_lectin/snaclec_domain"/>
</dbReference>
<keyword evidence="6" id="KW-1185">Reference proteome</keyword>
<evidence type="ECO:0000259" key="5">
    <source>
        <dbReference type="PROSITE" id="PS50041"/>
    </source>
</evidence>
<organism evidence="6 7">
    <name type="scientific">Apteryx mantelli</name>
    <name type="common">North Island brown kiwi</name>
    <dbReference type="NCBI Taxonomy" id="2696672"/>
    <lineage>
        <taxon>Eukaryota</taxon>
        <taxon>Metazoa</taxon>
        <taxon>Chordata</taxon>
        <taxon>Craniata</taxon>
        <taxon>Vertebrata</taxon>
        <taxon>Euteleostomi</taxon>
        <taxon>Archelosauria</taxon>
        <taxon>Archosauria</taxon>
        <taxon>Dinosauria</taxon>
        <taxon>Saurischia</taxon>
        <taxon>Theropoda</taxon>
        <taxon>Coelurosauria</taxon>
        <taxon>Aves</taxon>
        <taxon>Palaeognathae</taxon>
        <taxon>Apterygiformes</taxon>
        <taxon>Apterygidae</taxon>
        <taxon>Apteryx</taxon>
    </lineage>
</organism>
<dbReference type="PROSITE" id="PS50041">
    <property type="entry name" value="C_TYPE_LECTIN_2"/>
    <property type="match status" value="1"/>
</dbReference>
<evidence type="ECO:0000313" key="7">
    <source>
        <dbReference type="RefSeq" id="XP_067173446.1"/>
    </source>
</evidence>
<dbReference type="InterPro" id="IPR016186">
    <property type="entry name" value="C-type_lectin-like/link_sf"/>
</dbReference>
<accession>A0ABM4G8C8</accession>
<dbReference type="InterPro" id="IPR016187">
    <property type="entry name" value="CTDL_fold"/>
</dbReference>
<dbReference type="InterPro" id="IPR001304">
    <property type="entry name" value="C-type_lectin-like"/>
</dbReference>
<evidence type="ECO:0000313" key="6">
    <source>
        <dbReference type="Proteomes" id="UP001652627"/>
    </source>
</evidence>
<dbReference type="SUPFAM" id="SSF56436">
    <property type="entry name" value="C-type lectin-like"/>
    <property type="match status" value="1"/>
</dbReference>
<reference evidence="7" key="1">
    <citation type="submission" date="2025-08" db="UniProtKB">
        <authorList>
            <consortium name="RefSeq"/>
        </authorList>
    </citation>
    <scope>IDENTIFICATION</scope>
    <source>
        <tissue evidence="7">Blood</tissue>
    </source>
</reference>
<evidence type="ECO:0000256" key="4">
    <source>
        <dbReference type="ARBA" id="ARBA00023157"/>
    </source>
</evidence>
<protein>
    <submittedName>
        <fullName evidence="7">C-type lectin domain family 17, member A-like</fullName>
    </submittedName>
</protein>
<proteinExistence type="predicted"/>
<dbReference type="PANTHER" id="PTHR22803">
    <property type="entry name" value="MANNOSE, PHOSPHOLIPASE, LECTIN RECEPTOR RELATED"/>
    <property type="match status" value="1"/>
</dbReference>
<feature type="domain" description="C-type lectin" evidence="5">
    <location>
        <begin position="36"/>
        <end position="148"/>
    </location>
</feature>
<evidence type="ECO:0000256" key="3">
    <source>
        <dbReference type="ARBA" id="ARBA00022734"/>
    </source>
</evidence>
<evidence type="ECO:0000256" key="1">
    <source>
        <dbReference type="ARBA" id="ARBA00004498"/>
    </source>
</evidence>